<gene>
    <name evidence="1" type="ORF">PUN28_006111</name>
</gene>
<dbReference type="Proteomes" id="UP001430953">
    <property type="component" value="Unassembled WGS sequence"/>
</dbReference>
<protein>
    <submittedName>
        <fullName evidence="1">Uncharacterized protein</fullName>
    </submittedName>
</protein>
<name>A0AAW2GA53_9HYME</name>
<accession>A0AAW2GA53</accession>
<keyword evidence="2" id="KW-1185">Reference proteome</keyword>
<evidence type="ECO:0000313" key="2">
    <source>
        <dbReference type="Proteomes" id="UP001430953"/>
    </source>
</evidence>
<reference evidence="1 2" key="1">
    <citation type="submission" date="2023-03" db="EMBL/GenBank/DDBJ databases">
        <title>High recombination rates correlate with genetic variation in Cardiocondyla obscurior ants.</title>
        <authorList>
            <person name="Errbii M."/>
        </authorList>
    </citation>
    <scope>NUCLEOTIDE SEQUENCE [LARGE SCALE GENOMIC DNA]</scope>
    <source>
        <strain evidence="1">Alpha-2009</strain>
        <tissue evidence="1">Whole body</tissue>
    </source>
</reference>
<dbReference type="EMBL" id="JADYXP020000005">
    <property type="protein sequence ID" value="KAL0124091.1"/>
    <property type="molecule type" value="Genomic_DNA"/>
</dbReference>
<comment type="caution">
    <text evidence="1">The sequence shown here is derived from an EMBL/GenBank/DDBJ whole genome shotgun (WGS) entry which is preliminary data.</text>
</comment>
<proteinExistence type="predicted"/>
<sequence length="88" mass="10370">MYQQVNDNIGWARVVIIAVYPERLSAPLEDSSEEEIESDKRILDLILEKIPKHVPSSFTYRRIMRESDTLHSKFMSMARRMNKVMVKT</sequence>
<evidence type="ECO:0000313" key="1">
    <source>
        <dbReference type="EMBL" id="KAL0124091.1"/>
    </source>
</evidence>
<dbReference type="AlphaFoldDB" id="A0AAW2GA53"/>
<organism evidence="1 2">
    <name type="scientific">Cardiocondyla obscurior</name>
    <dbReference type="NCBI Taxonomy" id="286306"/>
    <lineage>
        <taxon>Eukaryota</taxon>
        <taxon>Metazoa</taxon>
        <taxon>Ecdysozoa</taxon>
        <taxon>Arthropoda</taxon>
        <taxon>Hexapoda</taxon>
        <taxon>Insecta</taxon>
        <taxon>Pterygota</taxon>
        <taxon>Neoptera</taxon>
        <taxon>Endopterygota</taxon>
        <taxon>Hymenoptera</taxon>
        <taxon>Apocrita</taxon>
        <taxon>Aculeata</taxon>
        <taxon>Formicoidea</taxon>
        <taxon>Formicidae</taxon>
        <taxon>Myrmicinae</taxon>
        <taxon>Cardiocondyla</taxon>
    </lineage>
</organism>